<dbReference type="Proteomes" id="UP000295832">
    <property type="component" value="Unassembled WGS sequence"/>
</dbReference>
<dbReference type="Gene3D" id="3.40.50.150">
    <property type="entry name" value="Vaccinia Virus protein VP39"/>
    <property type="match status" value="1"/>
</dbReference>
<dbReference type="PROSITE" id="PS00092">
    <property type="entry name" value="N6_MTASE"/>
    <property type="match status" value="1"/>
</dbReference>
<evidence type="ECO:0000313" key="3">
    <source>
        <dbReference type="Proteomes" id="UP000295832"/>
    </source>
</evidence>
<dbReference type="GO" id="GO:0008757">
    <property type="term" value="F:S-adenosylmethionine-dependent methyltransferase activity"/>
    <property type="evidence" value="ECO:0007669"/>
    <property type="project" value="UniProtKB-ARBA"/>
</dbReference>
<dbReference type="InterPro" id="IPR029063">
    <property type="entry name" value="SAM-dependent_MTases_sf"/>
</dbReference>
<dbReference type="SUPFAM" id="SSF53335">
    <property type="entry name" value="S-adenosyl-L-methionine-dependent methyltransferases"/>
    <property type="match status" value="1"/>
</dbReference>
<dbReference type="CDD" id="cd02440">
    <property type="entry name" value="AdoMet_MTases"/>
    <property type="match status" value="1"/>
</dbReference>
<reference evidence="2 3" key="1">
    <citation type="submission" date="2019-03" db="EMBL/GenBank/DDBJ databases">
        <title>Subsurface microbial communities from deep shales in Ohio and West Virginia, USA.</title>
        <authorList>
            <person name="Wrighton K."/>
        </authorList>
    </citation>
    <scope>NUCLEOTIDE SEQUENCE [LARGE SCALE GENOMIC DNA]</scope>
    <source>
        <strain evidence="2 3">MSL 6dP</strain>
    </source>
</reference>
<dbReference type="PANTHER" id="PTHR47739:SF1">
    <property type="entry name" value="TRNA1(VAL) (ADENINE(37)-N6)-METHYLTRANSFERASE"/>
    <property type="match status" value="1"/>
</dbReference>
<keyword evidence="3" id="KW-1185">Reference proteome</keyword>
<proteinExistence type="predicted"/>
<dbReference type="GO" id="GO:0008170">
    <property type="term" value="F:N-methyltransferase activity"/>
    <property type="evidence" value="ECO:0007669"/>
    <property type="project" value="UniProtKB-ARBA"/>
</dbReference>
<evidence type="ECO:0000259" key="1">
    <source>
        <dbReference type="Pfam" id="PF05175"/>
    </source>
</evidence>
<keyword evidence="2" id="KW-0489">Methyltransferase</keyword>
<dbReference type="AlphaFoldDB" id="A0A4R8H0F6"/>
<dbReference type="EMBL" id="SOEG01000014">
    <property type="protein sequence ID" value="TDX51303.1"/>
    <property type="molecule type" value="Genomic_DNA"/>
</dbReference>
<evidence type="ECO:0000313" key="2">
    <source>
        <dbReference type="EMBL" id="TDX51303.1"/>
    </source>
</evidence>
<dbReference type="InterPro" id="IPR050210">
    <property type="entry name" value="tRNA_Adenine-N(6)_MTase"/>
</dbReference>
<sequence>MIEMRINLRSEERLDDLLIDNLKLIQNPNYFCFSLDAVLLSDFIRPRNNSRVLDIGTGNGIIPHLIEPKYKVKEVIGIDIQKQVIDMAKRSSVYNNLQNKLTFINLDLKDALKEFGTESFDYIVSNPPYMKRGSGKVNPENSLAIARHEIFCELEDIIKVSSQLLKYKAKVAYVYRTQRLAELLSLLEKYNLSAKRMRLIYPQLDKKSNLVLIEAIKGGGVGLDVLSPLIVYNKAGDYSEEVKKIYYPES</sequence>
<keyword evidence="2" id="KW-0808">Transferase</keyword>
<gene>
    <name evidence="2" type="ORF">C7959_11452</name>
</gene>
<dbReference type="RefSeq" id="WP_134116882.1">
    <property type="nucleotide sequence ID" value="NZ_SOEG01000014.1"/>
</dbReference>
<dbReference type="GO" id="GO:0003676">
    <property type="term" value="F:nucleic acid binding"/>
    <property type="evidence" value="ECO:0007669"/>
    <property type="project" value="InterPro"/>
</dbReference>
<protein>
    <submittedName>
        <fullName evidence="2">tRNA1(Val) A37 N6-methylase TrmN6</fullName>
    </submittedName>
</protein>
<dbReference type="GO" id="GO:0032259">
    <property type="term" value="P:methylation"/>
    <property type="evidence" value="ECO:0007669"/>
    <property type="project" value="UniProtKB-KW"/>
</dbReference>
<organism evidence="2 3">
    <name type="scientific">Orenia marismortui</name>
    <dbReference type="NCBI Taxonomy" id="46469"/>
    <lineage>
        <taxon>Bacteria</taxon>
        <taxon>Bacillati</taxon>
        <taxon>Bacillota</taxon>
        <taxon>Clostridia</taxon>
        <taxon>Halanaerobiales</taxon>
        <taxon>Halobacteroidaceae</taxon>
        <taxon>Orenia</taxon>
    </lineage>
</organism>
<dbReference type="PANTHER" id="PTHR47739">
    <property type="entry name" value="TRNA1(VAL) (ADENINE(37)-N6)-METHYLTRANSFERASE"/>
    <property type="match status" value="1"/>
</dbReference>
<comment type="caution">
    <text evidence="2">The sequence shown here is derived from an EMBL/GenBank/DDBJ whole genome shotgun (WGS) entry which is preliminary data.</text>
</comment>
<dbReference type="InterPro" id="IPR002052">
    <property type="entry name" value="DNA_methylase_N6_adenine_CS"/>
</dbReference>
<accession>A0A4R8H0F6</accession>
<dbReference type="InterPro" id="IPR007848">
    <property type="entry name" value="Small_mtfrase_dom"/>
</dbReference>
<name>A0A4R8H0F6_9FIRM</name>
<feature type="domain" description="Methyltransferase small" evidence="1">
    <location>
        <begin position="38"/>
        <end position="134"/>
    </location>
</feature>
<dbReference type="STRING" id="926561.GCA_000379025_01122"/>
<dbReference type="Pfam" id="PF05175">
    <property type="entry name" value="MTS"/>
    <property type="match status" value="1"/>
</dbReference>